<accession>A0A3A6W587</accession>
<gene>
    <name evidence="1" type="ORF">D2965_07725</name>
</gene>
<dbReference type="EMBL" id="QXZZ01000036">
    <property type="protein sequence ID" value="RJY49845.1"/>
    <property type="molecule type" value="Genomic_DNA"/>
</dbReference>
<protein>
    <submittedName>
        <fullName evidence="1">DUF523 domain-containing protein</fullName>
    </submittedName>
</protein>
<dbReference type="InterPro" id="IPR007553">
    <property type="entry name" value="2-thiour_desulf"/>
</dbReference>
<dbReference type="PANTHER" id="PTHR30087">
    <property type="entry name" value="INNER MEMBRANE PROTEIN"/>
    <property type="match status" value="1"/>
</dbReference>
<organism evidence="1 2">
    <name type="scientific">Veillonella atypica</name>
    <dbReference type="NCBI Taxonomy" id="39777"/>
    <lineage>
        <taxon>Bacteria</taxon>
        <taxon>Bacillati</taxon>
        <taxon>Bacillota</taxon>
        <taxon>Negativicutes</taxon>
        <taxon>Veillonellales</taxon>
        <taxon>Veillonellaceae</taxon>
        <taxon>Veillonella</taxon>
    </lineage>
</organism>
<dbReference type="RefSeq" id="WP_119982789.1">
    <property type="nucleotide sequence ID" value="NZ_JAPVYA010000009.1"/>
</dbReference>
<evidence type="ECO:0000313" key="1">
    <source>
        <dbReference type="EMBL" id="RJY49845.1"/>
    </source>
</evidence>
<sequence>MSKPNLLISECLCGVCCRYDGDHNKIDCLEELKSLYNLIPVCPEVLGGLLTPRPPAERIGDRVQTRNGIDVTEQFKRGAELALAIAIDKNCLCALLKAKSPSCGYGEIYDGTFTRTLVNGLGITSELLLQHNIQIYTEKNVQDLIKHNSDD</sequence>
<proteinExistence type="predicted"/>
<reference evidence="1 2" key="1">
    <citation type="submission" date="2018-09" db="EMBL/GenBank/DDBJ databases">
        <title>Genome sequence of Veillonella atypica isolated from periodontal Korean patients.</title>
        <authorList>
            <person name="Lee J.-H."/>
            <person name="Moon J.-H."/>
            <person name="Shin S.-Y."/>
        </authorList>
    </citation>
    <scope>NUCLEOTIDE SEQUENCE [LARGE SCALE GENOMIC DNA]</scope>
    <source>
        <strain evidence="1 2">KHUD_V1</strain>
    </source>
</reference>
<evidence type="ECO:0000313" key="2">
    <source>
        <dbReference type="Proteomes" id="UP000277803"/>
    </source>
</evidence>
<dbReference type="PANTHER" id="PTHR30087:SF1">
    <property type="entry name" value="HYPOTHETICAL CYTOSOLIC PROTEIN"/>
    <property type="match status" value="1"/>
</dbReference>
<name>A0A3A6W587_9FIRM</name>
<dbReference type="AlphaFoldDB" id="A0A3A6W587"/>
<dbReference type="Proteomes" id="UP000277803">
    <property type="component" value="Unassembled WGS sequence"/>
</dbReference>
<comment type="caution">
    <text evidence="1">The sequence shown here is derived from an EMBL/GenBank/DDBJ whole genome shotgun (WGS) entry which is preliminary data.</text>
</comment>
<dbReference type="Pfam" id="PF04463">
    <property type="entry name" value="2-thiour_desulf"/>
    <property type="match status" value="1"/>
</dbReference>